<dbReference type="KEGG" id="psuu:Psuf_008340"/>
<name>A0A6F8YC39_9ACTN</name>
<dbReference type="AlphaFoldDB" id="A0A6F8YC39"/>
<reference evidence="1 2" key="2">
    <citation type="submission" date="2020-03" db="EMBL/GenBank/DDBJ databases">
        <authorList>
            <person name="Ichikawa N."/>
            <person name="Kimura A."/>
            <person name="Kitahashi Y."/>
            <person name="Uohara A."/>
        </authorList>
    </citation>
    <scope>NUCLEOTIDE SEQUENCE [LARGE SCALE GENOMIC DNA]</scope>
    <source>
        <strain evidence="1 2">NBRC 105367</strain>
    </source>
</reference>
<evidence type="ECO:0000313" key="2">
    <source>
        <dbReference type="Proteomes" id="UP000503011"/>
    </source>
</evidence>
<evidence type="ECO:0000313" key="1">
    <source>
        <dbReference type="EMBL" id="BCB83521.1"/>
    </source>
</evidence>
<gene>
    <name evidence="1" type="ORF">Psuf_008340</name>
</gene>
<dbReference type="RefSeq" id="WP_173153958.1">
    <property type="nucleotide sequence ID" value="NZ_AP022871.1"/>
</dbReference>
<sequence length="183" mass="21298">MRLKSGSIPGKVLPAAACLGFGAWLVTSVLSQHPQRIFDRLRRHDPTGSLIPDWRFFAPEPAQHDFALLRRTLEEDGTDTPWENVIEIQPRLWWHGFWFPERRRDKALHDLCDQVTRHMSLLGDDETKVPAYALMRGVVERHVRASIKGNRKPRGFQFMIARSSGYDDAEEPEYIYLSRFEKL</sequence>
<dbReference type="Proteomes" id="UP000503011">
    <property type="component" value="Chromosome"/>
</dbReference>
<keyword evidence="2" id="KW-1185">Reference proteome</keyword>
<proteinExistence type="predicted"/>
<accession>A0A6F8YC39</accession>
<organism evidence="1 2">
    <name type="scientific">Phytohabitans suffuscus</name>
    <dbReference type="NCBI Taxonomy" id="624315"/>
    <lineage>
        <taxon>Bacteria</taxon>
        <taxon>Bacillati</taxon>
        <taxon>Actinomycetota</taxon>
        <taxon>Actinomycetes</taxon>
        <taxon>Micromonosporales</taxon>
        <taxon>Micromonosporaceae</taxon>
    </lineage>
</organism>
<dbReference type="EMBL" id="AP022871">
    <property type="protein sequence ID" value="BCB83521.1"/>
    <property type="molecule type" value="Genomic_DNA"/>
</dbReference>
<protein>
    <submittedName>
        <fullName evidence="1">Uncharacterized protein</fullName>
    </submittedName>
</protein>
<reference evidence="1 2" key="1">
    <citation type="submission" date="2020-03" db="EMBL/GenBank/DDBJ databases">
        <title>Whole genome shotgun sequence of Phytohabitans suffuscus NBRC 105367.</title>
        <authorList>
            <person name="Komaki H."/>
            <person name="Tamura T."/>
        </authorList>
    </citation>
    <scope>NUCLEOTIDE SEQUENCE [LARGE SCALE GENOMIC DNA]</scope>
    <source>
        <strain evidence="1 2">NBRC 105367</strain>
    </source>
</reference>